<evidence type="ECO:0000313" key="2">
    <source>
        <dbReference type="Proteomes" id="UP001303046"/>
    </source>
</evidence>
<accession>A0ABR1D4I1</accession>
<keyword evidence="2" id="KW-1185">Reference proteome</keyword>
<dbReference type="Proteomes" id="UP001303046">
    <property type="component" value="Unassembled WGS sequence"/>
</dbReference>
<organism evidence="1 2">
    <name type="scientific">Necator americanus</name>
    <name type="common">Human hookworm</name>
    <dbReference type="NCBI Taxonomy" id="51031"/>
    <lineage>
        <taxon>Eukaryota</taxon>
        <taxon>Metazoa</taxon>
        <taxon>Ecdysozoa</taxon>
        <taxon>Nematoda</taxon>
        <taxon>Chromadorea</taxon>
        <taxon>Rhabditida</taxon>
        <taxon>Rhabditina</taxon>
        <taxon>Rhabditomorpha</taxon>
        <taxon>Strongyloidea</taxon>
        <taxon>Ancylostomatidae</taxon>
        <taxon>Bunostominae</taxon>
        <taxon>Necator</taxon>
    </lineage>
</organism>
<proteinExistence type="predicted"/>
<name>A0ABR1D4I1_NECAM</name>
<reference evidence="1 2" key="1">
    <citation type="submission" date="2023-08" db="EMBL/GenBank/DDBJ databases">
        <title>A Necator americanus chromosomal reference genome.</title>
        <authorList>
            <person name="Ilik V."/>
            <person name="Petrzelkova K.J."/>
            <person name="Pardy F."/>
            <person name="Fuh T."/>
            <person name="Niatou-Singa F.S."/>
            <person name="Gouil Q."/>
            <person name="Baker L."/>
            <person name="Ritchie M.E."/>
            <person name="Jex A.R."/>
            <person name="Gazzola D."/>
            <person name="Li H."/>
            <person name="Toshio Fujiwara R."/>
            <person name="Zhan B."/>
            <person name="Aroian R.V."/>
            <person name="Pafco B."/>
            <person name="Schwarz E.M."/>
        </authorList>
    </citation>
    <scope>NUCLEOTIDE SEQUENCE [LARGE SCALE GENOMIC DNA]</scope>
    <source>
        <strain evidence="1 2">Aroian</strain>
        <tissue evidence="1">Whole animal</tissue>
    </source>
</reference>
<evidence type="ECO:0000313" key="1">
    <source>
        <dbReference type="EMBL" id="KAK6745137.1"/>
    </source>
</evidence>
<comment type="caution">
    <text evidence="1">The sequence shown here is derived from an EMBL/GenBank/DDBJ whole genome shotgun (WGS) entry which is preliminary data.</text>
</comment>
<protein>
    <submittedName>
        <fullName evidence="1">Uncharacterized protein</fullName>
    </submittedName>
</protein>
<gene>
    <name evidence="1" type="primary">Necator_chrIII.g12464</name>
    <name evidence="1" type="ORF">RB195_011698</name>
</gene>
<sequence>MVEQKFVLGAATLHFNFEIGESAVESHRSLCAGFGVFLSQAVSNMVSTIPRGRRHFGGLRVRPAPPSSQKSKDGAKLRYVVQADPCQSSNLFEILRKYSIVFHVTIERHLLLDITLLDMTSVKLA</sequence>
<dbReference type="EMBL" id="JAVFWL010000003">
    <property type="protein sequence ID" value="KAK6745137.1"/>
    <property type="molecule type" value="Genomic_DNA"/>
</dbReference>